<accession>A0A2T7BFA1</accession>
<sequence>MQRFLVLLAIPCLFFVSCRKYLNVIPDDVATIDYAFRQRSTAEQYLFTCYSYMPKHGDVLSNPAFLAGDEMWFYYPYAVRGFTLDMSSHEIARGNQSVTAPLVSYWDGTNGARSLFAGIRDCNIFLENINSVPGMEQYEKDQWAAEAVFLKAYYHYWLLRLYGPIPIVDKNLPINATQDQVQVERQTVDSCFNYVVHTLDGAIMNLPDQIQDAATQAGRITKTIAKAVKAEVLVTAASPLFNGNTSYTSFKSKSGVPFFNAAIDPQKWVKAMNACREAIELATSQGYRLNHFNPALAVNLPVDLQVEMDVRTAVTDNFNPEVIWANTNSLASLIQSMAQPRINATNAANVSPWSISSVPLNIVNTFYSKNGVPVNQDKTLDFITRGAQTRVATSADMYHIQPNYTSAAINFDREPRFYADLGFDGSILFGNGNQTLTALNHLEARQGQYAGWSGDPSHYNITGYWPVKLVNYLNTFPTTTTYSSTSYAWPVMRLADLYLMYAETINEVSGPVPDAFRWIDSVRARAGIPSVQDAWTNYANNPGAFASQAGLRQIIHQEREIEFAFEGQRFWDLRRWKEADKTWQEPIQGWNIGQSDIAAYYQMTTLYNRTFQLRDYFWPIAESDLLVNKNLVQNPGW</sequence>
<evidence type="ECO:0000256" key="2">
    <source>
        <dbReference type="ARBA" id="ARBA00006275"/>
    </source>
</evidence>
<dbReference type="InterPro" id="IPR012944">
    <property type="entry name" value="SusD_RagB_dom"/>
</dbReference>
<dbReference type="Pfam" id="PF07980">
    <property type="entry name" value="SusD_RagB"/>
    <property type="match status" value="1"/>
</dbReference>
<organism evidence="8 9">
    <name type="scientific">Chitinophaga parva</name>
    <dbReference type="NCBI Taxonomy" id="2169414"/>
    <lineage>
        <taxon>Bacteria</taxon>
        <taxon>Pseudomonadati</taxon>
        <taxon>Bacteroidota</taxon>
        <taxon>Chitinophagia</taxon>
        <taxon>Chitinophagales</taxon>
        <taxon>Chitinophagaceae</taxon>
        <taxon>Chitinophaga</taxon>
    </lineage>
</organism>
<keyword evidence="5" id="KW-0998">Cell outer membrane</keyword>
<evidence type="ECO:0000313" key="9">
    <source>
        <dbReference type="Proteomes" id="UP000244450"/>
    </source>
</evidence>
<evidence type="ECO:0000313" key="8">
    <source>
        <dbReference type="EMBL" id="PUZ24960.1"/>
    </source>
</evidence>
<keyword evidence="4" id="KW-0472">Membrane</keyword>
<proteinExistence type="inferred from homology"/>
<evidence type="ECO:0000256" key="1">
    <source>
        <dbReference type="ARBA" id="ARBA00004442"/>
    </source>
</evidence>
<keyword evidence="3" id="KW-0732">Signal</keyword>
<gene>
    <name evidence="8" type="ORF">DCC81_11625</name>
</gene>
<reference evidence="8 9" key="1">
    <citation type="submission" date="2018-04" db="EMBL/GenBank/DDBJ databases">
        <title>Chitinophaga fuyangensis sp. nov., isolated from soil in a chemical factory.</title>
        <authorList>
            <person name="Chen K."/>
        </authorList>
    </citation>
    <scope>NUCLEOTIDE SEQUENCE [LARGE SCALE GENOMIC DNA]</scope>
    <source>
        <strain evidence="8 9">LY-1</strain>
    </source>
</reference>
<dbReference type="AlphaFoldDB" id="A0A2T7BFA1"/>
<comment type="subcellular location">
    <subcellularLocation>
        <location evidence="1">Cell outer membrane</location>
    </subcellularLocation>
</comment>
<feature type="domain" description="RagB/SusD" evidence="6">
    <location>
        <begin position="320"/>
        <end position="637"/>
    </location>
</feature>
<dbReference type="Gene3D" id="1.25.40.390">
    <property type="match status" value="1"/>
</dbReference>
<dbReference type="InterPro" id="IPR011990">
    <property type="entry name" value="TPR-like_helical_dom_sf"/>
</dbReference>
<dbReference type="EMBL" id="QCYK01000002">
    <property type="protein sequence ID" value="PUZ24960.1"/>
    <property type="molecule type" value="Genomic_DNA"/>
</dbReference>
<evidence type="ECO:0000256" key="5">
    <source>
        <dbReference type="ARBA" id="ARBA00023237"/>
    </source>
</evidence>
<evidence type="ECO:0000256" key="4">
    <source>
        <dbReference type="ARBA" id="ARBA00023136"/>
    </source>
</evidence>
<dbReference type="SUPFAM" id="SSF48452">
    <property type="entry name" value="TPR-like"/>
    <property type="match status" value="1"/>
</dbReference>
<protein>
    <submittedName>
        <fullName evidence="8">RagB/SusD family nutrient uptake outer membrane protein</fullName>
    </submittedName>
</protein>
<dbReference type="PROSITE" id="PS51257">
    <property type="entry name" value="PROKAR_LIPOPROTEIN"/>
    <property type="match status" value="1"/>
</dbReference>
<comment type="similarity">
    <text evidence="2">Belongs to the SusD family.</text>
</comment>
<evidence type="ECO:0000259" key="6">
    <source>
        <dbReference type="Pfam" id="PF07980"/>
    </source>
</evidence>
<dbReference type="Pfam" id="PF14322">
    <property type="entry name" value="SusD-like_3"/>
    <property type="match status" value="1"/>
</dbReference>
<dbReference type="InterPro" id="IPR033985">
    <property type="entry name" value="SusD-like_N"/>
</dbReference>
<evidence type="ECO:0000259" key="7">
    <source>
        <dbReference type="Pfam" id="PF14322"/>
    </source>
</evidence>
<evidence type="ECO:0000256" key="3">
    <source>
        <dbReference type="ARBA" id="ARBA00022729"/>
    </source>
</evidence>
<feature type="domain" description="SusD-like N-terminal" evidence="7">
    <location>
        <begin position="83"/>
        <end position="228"/>
    </location>
</feature>
<dbReference type="Proteomes" id="UP000244450">
    <property type="component" value="Unassembled WGS sequence"/>
</dbReference>
<comment type="caution">
    <text evidence="8">The sequence shown here is derived from an EMBL/GenBank/DDBJ whole genome shotgun (WGS) entry which is preliminary data.</text>
</comment>
<name>A0A2T7BFA1_9BACT</name>
<keyword evidence="9" id="KW-1185">Reference proteome</keyword>
<dbReference type="OrthoDB" id="608091at2"/>
<dbReference type="GO" id="GO:0009279">
    <property type="term" value="C:cell outer membrane"/>
    <property type="evidence" value="ECO:0007669"/>
    <property type="project" value="UniProtKB-SubCell"/>
</dbReference>